<keyword evidence="3" id="KW-1185">Reference proteome</keyword>
<dbReference type="STRING" id="994479.GCA_000194155_03331"/>
<name>A0A2N3XZJ6_SACSN</name>
<dbReference type="InterPro" id="IPR013785">
    <property type="entry name" value="Aldolase_TIM"/>
</dbReference>
<evidence type="ECO:0000256" key="1">
    <source>
        <dbReference type="PIRSR" id="PIRSR038992-1"/>
    </source>
</evidence>
<dbReference type="CDD" id="cd00958">
    <property type="entry name" value="DhnA"/>
    <property type="match status" value="1"/>
</dbReference>
<dbReference type="SMART" id="SM01133">
    <property type="entry name" value="DeoC"/>
    <property type="match status" value="1"/>
</dbReference>
<dbReference type="PANTHER" id="PTHR47916">
    <property type="entry name" value="FRUCTOSE-BISPHOSPHATE ALDOLASE CLASS 1"/>
    <property type="match status" value="1"/>
</dbReference>
<feature type="active site" description="Proton donor" evidence="1">
    <location>
        <position position="154"/>
    </location>
</feature>
<dbReference type="AlphaFoldDB" id="A0A2N3XZJ6"/>
<evidence type="ECO:0000313" key="2">
    <source>
        <dbReference type="EMBL" id="PKW16092.1"/>
    </source>
</evidence>
<reference evidence="2" key="1">
    <citation type="submission" date="2017-12" db="EMBL/GenBank/DDBJ databases">
        <title>Sequencing the genomes of 1000 Actinobacteria strains.</title>
        <authorList>
            <person name="Klenk H.-P."/>
        </authorList>
    </citation>
    <scope>NUCLEOTIDE SEQUENCE [LARGE SCALE GENOMIC DNA]</scope>
    <source>
        <strain evidence="2">DSM 44228</strain>
    </source>
</reference>
<dbReference type="RefSeq" id="WP_044573006.1">
    <property type="nucleotide sequence ID" value="NZ_CP061007.1"/>
</dbReference>
<dbReference type="EMBL" id="PJNB01000001">
    <property type="protein sequence ID" value="PKW16092.1"/>
    <property type="molecule type" value="Genomic_DNA"/>
</dbReference>
<dbReference type="InterPro" id="IPR050456">
    <property type="entry name" value="DeoC/FbaB_aldolase"/>
</dbReference>
<dbReference type="InterPro" id="IPR002915">
    <property type="entry name" value="DeoC/FbaB/LacD_aldolase"/>
</dbReference>
<dbReference type="SUPFAM" id="SSF51569">
    <property type="entry name" value="Aldolase"/>
    <property type="match status" value="1"/>
</dbReference>
<organism evidence="2 3">
    <name type="scientific">Saccharopolyspora spinosa</name>
    <dbReference type="NCBI Taxonomy" id="60894"/>
    <lineage>
        <taxon>Bacteria</taxon>
        <taxon>Bacillati</taxon>
        <taxon>Actinomycetota</taxon>
        <taxon>Actinomycetes</taxon>
        <taxon>Pseudonocardiales</taxon>
        <taxon>Pseudonocardiaceae</taxon>
        <taxon>Saccharopolyspora</taxon>
    </lineage>
</organism>
<sequence>MKQHFRHLSTARRLRLNRLFRNNPQRTLIVPLDHPLTDGPGAGRGDSLNNLVGQLATNGADAVVLHKGNVRFVDPAWFKQLSLIVHLSASTVHAPDPDHKVLVGTVEEALRLGADLVSVHVNIGSREEARQLGDLAAVAESCDRWNVPLLAMMYPRGPRITDPRNPETVVHAVTVAAELGADMVKTYYVGSDDAMGRITSTSPIPIVVAGGLRTADEKDLLELVDGAMRGGAAGLAMGRNIFQAPHPGNLTRKLAQRVHGDIVPAAPTELTAAQRDMA</sequence>
<gene>
    <name evidence="2" type="ORF">A8926_3887</name>
</gene>
<dbReference type="Gene3D" id="3.20.20.70">
    <property type="entry name" value="Aldolase class I"/>
    <property type="match status" value="1"/>
</dbReference>
<feature type="active site" description="Schiff-base intermediate with dihydroxyacetone-P" evidence="1">
    <location>
        <position position="185"/>
    </location>
</feature>
<dbReference type="InterPro" id="IPR041720">
    <property type="entry name" value="FbaB-like"/>
</dbReference>
<proteinExistence type="predicted"/>
<comment type="caution">
    <text evidence="2">The sequence shown here is derived from an EMBL/GenBank/DDBJ whole genome shotgun (WGS) entry which is preliminary data.</text>
</comment>
<dbReference type="Pfam" id="PF01791">
    <property type="entry name" value="DeoC"/>
    <property type="match status" value="1"/>
</dbReference>
<dbReference type="OrthoDB" id="9771504at2"/>
<evidence type="ECO:0000313" key="3">
    <source>
        <dbReference type="Proteomes" id="UP000233786"/>
    </source>
</evidence>
<dbReference type="Proteomes" id="UP000233786">
    <property type="component" value="Unassembled WGS sequence"/>
</dbReference>
<accession>A0A2N3XZJ6</accession>
<dbReference type="PANTHER" id="PTHR47916:SF1">
    <property type="entry name" value="3-HYDROXY-5-PHOSPHONOOXYPENTANE-2,4-DIONE THIOLASE"/>
    <property type="match status" value="1"/>
</dbReference>
<dbReference type="GO" id="GO:0004332">
    <property type="term" value="F:fructose-bisphosphate aldolase activity"/>
    <property type="evidence" value="ECO:0007669"/>
    <property type="project" value="InterPro"/>
</dbReference>
<dbReference type="NCBIfam" id="NF005556">
    <property type="entry name" value="PRK07226.1"/>
    <property type="match status" value="1"/>
</dbReference>
<protein>
    <submittedName>
        <fullName evidence="2">2-amino-3,7-dideoxy-D-threo-hept-6-ulosonate synthase</fullName>
    </submittedName>
</protein>
<dbReference type="PIRSF" id="PIRSF038992">
    <property type="entry name" value="Aldolase_Ia"/>
    <property type="match status" value="1"/>
</dbReference>